<feature type="compositionally biased region" description="Low complexity" evidence="1">
    <location>
        <begin position="1"/>
        <end position="18"/>
    </location>
</feature>
<accession>F5XSW9</accession>
<dbReference type="KEGG" id="mph:MLP_43630"/>
<dbReference type="InterPro" id="IPR055354">
    <property type="entry name" value="DUF7507"/>
</dbReference>
<proteinExistence type="predicted"/>
<organism evidence="4 5">
    <name type="scientific">Microlunatus phosphovorus (strain ATCC 700054 / DSM 10555 / JCM 9379 / NBRC 101784 / NCIMB 13414 / VKM Ac-1990 / NM-1)</name>
    <dbReference type="NCBI Taxonomy" id="1032480"/>
    <lineage>
        <taxon>Bacteria</taxon>
        <taxon>Bacillati</taxon>
        <taxon>Actinomycetota</taxon>
        <taxon>Actinomycetes</taxon>
        <taxon>Propionibacteriales</taxon>
        <taxon>Propionibacteriaceae</taxon>
        <taxon>Microlunatus</taxon>
    </lineage>
</organism>
<keyword evidence="2" id="KW-0472">Membrane</keyword>
<evidence type="ECO:0000256" key="2">
    <source>
        <dbReference type="SAM" id="Phobius"/>
    </source>
</evidence>
<evidence type="ECO:0000259" key="3">
    <source>
        <dbReference type="Pfam" id="PF24346"/>
    </source>
</evidence>
<sequence length="316" mass="32290">MQAPQSEAEAAEPEGVGARVQAQAEGPTEAGISLTKTASPSRVSKVGQVITYRFVATNTGALDLTNVAISDELEGLSELSCDQSGAATLAPEQALRCSATLTVTQEVLDFGDIDNFATVFGEYDIEGQGDYVGANAAAHVSVVQQSSIGLKATVAPSGKADRGDRLRYAATATNTGNVTLTSARITSNLQALDLTCQPAARTTLAPGASMSCSGVYRVSRADASRGRVSATLTARAEQPYGDPGDSSDDVTNSRTLRVAVTKPASSSHENSDAASSGASGSDLADSGSPQGSLLVGLFGAVLTAFGIGLIRRGRRR</sequence>
<evidence type="ECO:0000313" key="4">
    <source>
        <dbReference type="EMBL" id="BAK37377.1"/>
    </source>
</evidence>
<reference evidence="4 5" key="1">
    <citation type="submission" date="2011-05" db="EMBL/GenBank/DDBJ databases">
        <title>Whole genome sequence of Microlunatus phosphovorus NM-1.</title>
        <authorList>
            <person name="Hosoyama A."/>
            <person name="Sasaki K."/>
            <person name="Harada T."/>
            <person name="Igarashi R."/>
            <person name="Kawakoshi A."/>
            <person name="Sasagawa M."/>
            <person name="Fukada J."/>
            <person name="Nakamura S."/>
            <person name="Katano Y."/>
            <person name="Hanada S."/>
            <person name="Kamagata Y."/>
            <person name="Nakamura N."/>
            <person name="Yamazaki S."/>
            <person name="Fujita N."/>
        </authorList>
    </citation>
    <scope>NUCLEOTIDE SEQUENCE [LARGE SCALE GENOMIC DNA]</scope>
    <source>
        <strain evidence="5">ATCC 700054 / DSM 10555 / JCM 9379 / NBRC 101784 / NCIMB 13414 / VKM Ac-1990 / NM-1</strain>
    </source>
</reference>
<dbReference type="PANTHER" id="PTHR34819:SF3">
    <property type="entry name" value="CELL SURFACE PROTEIN"/>
    <property type="match status" value="1"/>
</dbReference>
<feature type="region of interest" description="Disordered" evidence="1">
    <location>
        <begin position="232"/>
        <end position="286"/>
    </location>
</feature>
<name>F5XSW9_MICPN</name>
<dbReference type="HOGENOM" id="CLU_879438_0_0_11"/>
<dbReference type="Pfam" id="PF24346">
    <property type="entry name" value="DUF7507"/>
    <property type="match status" value="2"/>
</dbReference>
<dbReference type="STRING" id="1032480.MLP_43630"/>
<protein>
    <recommendedName>
        <fullName evidence="3">DUF7507 domain-containing protein</fullName>
    </recommendedName>
</protein>
<feature type="compositionally biased region" description="Low complexity" evidence="1">
    <location>
        <begin position="264"/>
        <end position="286"/>
    </location>
</feature>
<dbReference type="InterPro" id="IPR051172">
    <property type="entry name" value="Chlamydia_OmcB"/>
</dbReference>
<gene>
    <name evidence="4" type="ordered locus">MLP_43630</name>
</gene>
<evidence type="ECO:0000256" key="1">
    <source>
        <dbReference type="SAM" id="MobiDB-lite"/>
    </source>
</evidence>
<dbReference type="InterPro" id="IPR047589">
    <property type="entry name" value="DUF11_rpt"/>
</dbReference>
<feature type="region of interest" description="Disordered" evidence="1">
    <location>
        <begin position="1"/>
        <end position="37"/>
    </location>
</feature>
<keyword evidence="2" id="KW-0812">Transmembrane</keyword>
<dbReference type="AlphaFoldDB" id="F5XSW9"/>
<dbReference type="Proteomes" id="UP000007947">
    <property type="component" value="Chromosome"/>
</dbReference>
<dbReference type="EMBL" id="AP012204">
    <property type="protein sequence ID" value="BAK37377.1"/>
    <property type="molecule type" value="Genomic_DNA"/>
</dbReference>
<dbReference type="RefSeq" id="WP_013865211.1">
    <property type="nucleotide sequence ID" value="NC_015635.1"/>
</dbReference>
<feature type="domain" description="DUF7507" evidence="3">
    <location>
        <begin position="30"/>
        <end position="123"/>
    </location>
</feature>
<evidence type="ECO:0000313" key="5">
    <source>
        <dbReference type="Proteomes" id="UP000007947"/>
    </source>
</evidence>
<feature type="transmembrane region" description="Helical" evidence="2">
    <location>
        <begin position="291"/>
        <end position="310"/>
    </location>
</feature>
<dbReference type="eggNOG" id="COG1361">
    <property type="taxonomic scope" value="Bacteria"/>
</dbReference>
<dbReference type="PANTHER" id="PTHR34819">
    <property type="entry name" value="LARGE CYSTEINE-RICH PERIPLASMIC PROTEIN OMCB"/>
    <property type="match status" value="1"/>
</dbReference>
<keyword evidence="5" id="KW-1185">Reference proteome</keyword>
<dbReference type="NCBIfam" id="TIGR01451">
    <property type="entry name" value="B_ant_repeat"/>
    <property type="match status" value="2"/>
</dbReference>
<feature type="domain" description="DUF7507" evidence="3">
    <location>
        <begin position="147"/>
        <end position="243"/>
    </location>
</feature>
<keyword evidence="2" id="KW-1133">Transmembrane helix</keyword>